<accession>A0ABT3YJ13</accession>
<protein>
    <submittedName>
        <fullName evidence="1">Uncharacterized protein</fullName>
    </submittedName>
</protein>
<evidence type="ECO:0000313" key="2">
    <source>
        <dbReference type="Proteomes" id="UP001081283"/>
    </source>
</evidence>
<name>A0ABT3YJ13_9HYPH</name>
<sequence length="55" mass="5802">MSIQATITTLLRITALAVFLVGPVGAYAYAQSGDKQSGLSGAGFVLYMSLQRNSY</sequence>
<keyword evidence="2" id="KW-1185">Reference proteome</keyword>
<dbReference type="Proteomes" id="UP001081283">
    <property type="component" value="Unassembled WGS sequence"/>
</dbReference>
<dbReference type="EMBL" id="JAOVZQ010000001">
    <property type="protein sequence ID" value="MCY0095866.1"/>
    <property type="molecule type" value="Genomic_DNA"/>
</dbReference>
<proteinExistence type="predicted"/>
<gene>
    <name evidence="1" type="ORF">OEG82_17845</name>
</gene>
<evidence type="ECO:0000313" key="1">
    <source>
        <dbReference type="EMBL" id="MCY0095866.1"/>
    </source>
</evidence>
<comment type="caution">
    <text evidence="1">The sequence shown here is derived from an EMBL/GenBank/DDBJ whole genome shotgun (WGS) entry which is preliminary data.</text>
</comment>
<reference evidence="1" key="1">
    <citation type="submission" date="2022-10" db="EMBL/GenBank/DDBJ databases">
        <title>Hoeflea sp. J2-29, isolated from marine algae.</title>
        <authorList>
            <person name="Kristyanto S."/>
            <person name="Kim J.M."/>
            <person name="Jeon C.O."/>
        </authorList>
    </citation>
    <scope>NUCLEOTIDE SEQUENCE</scope>
    <source>
        <strain evidence="1">J2-29</strain>
    </source>
</reference>
<organism evidence="1 2">
    <name type="scientific">Hoeflea ulvae</name>
    <dbReference type="NCBI Taxonomy" id="2983764"/>
    <lineage>
        <taxon>Bacteria</taxon>
        <taxon>Pseudomonadati</taxon>
        <taxon>Pseudomonadota</taxon>
        <taxon>Alphaproteobacteria</taxon>
        <taxon>Hyphomicrobiales</taxon>
        <taxon>Rhizobiaceae</taxon>
        <taxon>Hoeflea</taxon>
    </lineage>
</organism>
<dbReference type="RefSeq" id="WP_267613733.1">
    <property type="nucleotide sequence ID" value="NZ_JAOVZQ010000001.1"/>
</dbReference>